<sequence length="242" mass="26971">MCTQCGLGLQPAAGVVLPAGRLQSTILGLTPNMTHLASNIQDLPPLHSTGTAALMVQERAVLLPDGPGLKEKTAGLTEEFSNTCKTTEELGEVSEQFYKYALQLVEMLDMCVPAVAKLKCLLDRSFTRHSDITYANKQQKKLQILGAVSLENLSKMMIPMLSMPEYALIRNYLEHMVELLGTKVQQIIQTFKKPKFFWIMTIMPWKIEEKNTAENQSEGPILCFDDPPGVGETNMVSQWPRL</sequence>
<organism evidence="1 2">
    <name type="scientific">Diceros bicornis minor</name>
    <name type="common">South-central black rhinoceros</name>
    <dbReference type="NCBI Taxonomy" id="77932"/>
    <lineage>
        <taxon>Eukaryota</taxon>
        <taxon>Metazoa</taxon>
        <taxon>Chordata</taxon>
        <taxon>Craniata</taxon>
        <taxon>Vertebrata</taxon>
        <taxon>Euteleostomi</taxon>
        <taxon>Mammalia</taxon>
        <taxon>Eutheria</taxon>
        <taxon>Laurasiatheria</taxon>
        <taxon>Perissodactyla</taxon>
        <taxon>Rhinocerotidae</taxon>
        <taxon>Diceros</taxon>
    </lineage>
</organism>
<dbReference type="Proteomes" id="UP000551758">
    <property type="component" value="Unassembled WGS sequence"/>
</dbReference>
<keyword evidence="2" id="KW-1185">Reference proteome</keyword>
<dbReference type="AlphaFoldDB" id="A0A7J7F3J9"/>
<accession>A0A7J7F3J9</accession>
<name>A0A7J7F3J9_DICBM</name>
<comment type="caution">
    <text evidence="1">The sequence shown here is derived from an EMBL/GenBank/DDBJ whole genome shotgun (WGS) entry which is preliminary data.</text>
</comment>
<evidence type="ECO:0000313" key="1">
    <source>
        <dbReference type="EMBL" id="KAF5922632.1"/>
    </source>
</evidence>
<dbReference type="EMBL" id="JACDTQ010001428">
    <property type="protein sequence ID" value="KAF5922632.1"/>
    <property type="molecule type" value="Genomic_DNA"/>
</dbReference>
<gene>
    <name evidence="1" type="ORF">HPG69_018008</name>
</gene>
<protein>
    <submittedName>
        <fullName evidence="1">Uncharacterized protein</fullName>
    </submittedName>
</protein>
<evidence type="ECO:0000313" key="2">
    <source>
        <dbReference type="Proteomes" id="UP000551758"/>
    </source>
</evidence>
<proteinExistence type="predicted"/>
<reference evidence="1 2" key="1">
    <citation type="journal article" date="2020" name="Mol. Biol. Evol.">
        <title>Interspecific Gene Flow and the Evolution of Specialization in Black and White Rhinoceros.</title>
        <authorList>
            <person name="Moodley Y."/>
            <person name="Westbury M.V."/>
            <person name="Russo I.M."/>
            <person name="Gopalakrishnan S."/>
            <person name="Rakotoarivelo A."/>
            <person name="Olsen R.A."/>
            <person name="Prost S."/>
            <person name="Tunstall T."/>
            <person name="Ryder O.A."/>
            <person name="Dalen L."/>
            <person name="Bruford M.W."/>
        </authorList>
    </citation>
    <scope>NUCLEOTIDE SEQUENCE [LARGE SCALE GENOMIC DNA]</scope>
    <source>
        <strain evidence="1">SBR-YM</strain>
        <tissue evidence="1">Skin</tissue>
    </source>
</reference>